<reference evidence="3" key="3">
    <citation type="submission" date="2015-06" db="UniProtKB">
        <authorList>
            <consortium name="EnsemblMetazoa"/>
        </authorList>
    </citation>
    <scope>IDENTIFICATION</scope>
</reference>
<feature type="region of interest" description="Disordered" evidence="1">
    <location>
        <begin position="684"/>
        <end position="740"/>
    </location>
</feature>
<feature type="region of interest" description="Disordered" evidence="1">
    <location>
        <begin position="532"/>
        <end position="606"/>
    </location>
</feature>
<feature type="region of interest" description="Disordered" evidence="1">
    <location>
        <begin position="477"/>
        <end position="520"/>
    </location>
</feature>
<dbReference type="EMBL" id="KB305767">
    <property type="protein sequence ID" value="ELU00671.1"/>
    <property type="molecule type" value="Genomic_DNA"/>
</dbReference>
<feature type="region of interest" description="Disordered" evidence="1">
    <location>
        <begin position="769"/>
        <end position="817"/>
    </location>
</feature>
<evidence type="ECO:0000313" key="3">
    <source>
        <dbReference type="EnsemblMetazoa" id="CapteP206001"/>
    </source>
</evidence>
<dbReference type="Proteomes" id="UP000014760">
    <property type="component" value="Unassembled WGS sequence"/>
</dbReference>
<proteinExistence type="predicted"/>
<feature type="compositionally biased region" description="Acidic residues" evidence="1">
    <location>
        <begin position="700"/>
        <end position="709"/>
    </location>
</feature>
<gene>
    <name evidence="2" type="ORF">CAPTEDRAFT_206001</name>
</gene>
<protein>
    <submittedName>
        <fullName evidence="2 3">Uncharacterized protein</fullName>
    </submittedName>
</protein>
<evidence type="ECO:0000256" key="1">
    <source>
        <dbReference type="SAM" id="MobiDB-lite"/>
    </source>
</evidence>
<evidence type="ECO:0000313" key="2">
    <source>
        <dbReference type="EMBL" id="ELU00671.1"/>
    </source>
</evidence>
<feature type="compositionally biased region" description="Polar residues" evidence="1">
    <location>
        <begin position="544"/>
        <end position="586"/>
    </location>
</feature>
<feature type="region of interest" description="Disordered" evidence="1">
    <location>
        <begin position="631"/>
        <end position="651"/>
    </location>
</feature>
<reference evidence="2 4" key="2">
    <citation type="journal article" date="2013" name="Nature">
        <title>Insights into bilaterian evolution from three spiralian genomes.</title>
        <authorList>
            <person name="Simakov O."/>
            <person name="Marletaz F."/>
            <person name="Cho S.J."/>
            <person name="Edsinger-Gonzales E."/>
            <person name="Havlak P."/>
            <person name="Hellsten U."/>
            <person name="Kuo D.H."/>
            <person name="Larsson T."/>
            <person name="Lv J."/>
            <person name="Arendt D."/>
            <person name="Savage R."/>
            <person name="Osoegawa K."/>
            <person name="de Jong P."/>
            <person name="Grimwood J."/>
            <person name="Chapman J.A."/>
            <person name="Shapiro H."/>
            <person name="Aerts A."/>
            <person name="Otillar R.P."/>
            <person name="Terry A.Y."/>
            <person name="Boore J.L."/>
            <person name="Grigoriev I.V."/>
            <person name="Lindberg D.R."/>
            <person name="Seaver E.C."/>
            <person name="Weisblat D.A."/>
            <person name="Putnam N.H."/>
            <person name="Rokhsar D.S."/>
        </authorList>
    </citation>
    <scope>NUCLEOTIDE SEQUENCE</scope>
    <source>
        <strain evidence="2 4">I ESC-2004</strain>
    </source>
</reference>
<feature type="compositionally biased region" description="Basic and acidic residues" evidence="1">
    <location>
        <begin position="587"/>
        <end position="606"/>
    </location>
</feature>
<name>R7U3G5_CAPTE</name>
<feature type="compositionally biased region" description="Polar residues" evidence="1">
    <location>
        <begin position="492"/>
        <end position="503"/>
    </location>
</feature>
<accession>R7U3G5</accession>
<sequence length="817" mass="94642">MNSSQAHPMLRPPVFKNIKPIFHGDNQLKTVIKCPEQRSQQAATSLGLNGFQSTQNDDISFACEGLYFPPPPPPLPQEADVVPFIERHSQKSQGYYNEVDNRSTEDNLSSWFIPAVKGDDYQAPVDWQEEEPFEHYQPVQSKARKTQSKLEFEALPIYREKSILGRSHGRHDIQVLATQESQNYQDAEILLPAQSLNSMTKDFQRHFDQQNTGLKPQQINSQPITLGEEQAKVVGAPSQHFDPHHHLNNFLTNQFDAHNESYSIDRYTEIAPHQFIPVSGYAEDQQHQQRPFREHDNIQQDLYEPIERYPVTQHEQHKPFERQDDYQKHPYRPTEVHAEYQQRPYGPTEVHAEYQQRPYGPTEVHAEYQQRPYGPTEVHAEYQQRPYEPTEVHAEYQQRSYGPTEVHAEYKQHSYGPHEVHAEYQQRPYGPIEVHAEYQNRSNVPAEVRVKNPQLQTIPRHSRDENGNHKPSLITRAEKKASNATLHKRSSNFEINSKQTQIHTGPVARLKSPLKTDPNHLVLGKESQANISQQIMHQKEARNSQDPNKQMQRHSTQQQINQLAKMLTETTSSPRKNSRLSMLSKNNETDHSEVKQSERRRTSSRKIQEIAKHIDRKLSLRDSKSKEIMQCSKTSLQSTFGHEPNNQLQMAPTEVLTTTKLEYHKSESDIKGSQETIPGTERELEIAQEEEEKEKKEQEQEQEEEESCDEPSTRRKKKKSKAKKVKGKPKKAKAPKKVERPIILYPRKSFIPPRVNDYRLIKLKDGDKNVNCLSNLPANHKGSSESLSGEQKSSNKYKLHINKKKETNEKLEATDSE</sequence>
<evidence type="ECO:0000313" key="4">
    <source>
        <dbReference type="Proteomes" id="UP000014760"/>
    </source>
</evidence>
<dbReference type="HOGENOM" id="CLU_345900_0_0_1"/>
<keyword evidence="4" id="KW-1185">Reference proteome</keyword>
<feature type="compositionally biased region" description="Basic and acidic residues" evidence="1">
    <location>
        <begin position="804"/>
        <end position="817"/>
    </location>
</feature>
<feature type="compositionally biased region" description="Basic residues" evidence="1">
    <location>
        <begin position="714"/>
        <end position="735"/>
    </location>
</feature>
<dbReference type="EnsemblMetazoa" id="CapteT206001">
    <property type="protein sequence ID" value="CapteP206001"/>
    <property type="gene ID" value="CapteG206001"/>
</dbReference>
<reference evidence="4" key="1">
    <citation type="submission" date="2012-12" db="EMBL/GenBank/DDBJ databases">
        <authorList>
            <person name="Hellsten U."/>
            <person name="Grimwood J."/>
            <person name="Chapman J.A."/>
            <person name="Shapiro H."/>
            <person name="Aerts A."/>
            <person name="Otillar R.P."/>
            <person name="Terry A.Y."/>
            <person name="Boore J.L."/>
            <person name="Simakov O."/>
            <person name="Marletaz F."/>
            <person name="Cho S.-J."/>
            <person name="Edsinger-Gonzales E."/>
            <person name="Havlak P."/>
            <person name="Kuo D.-H."/>
            <person name="Larsson T."/>
            <person name="Lv J."/>
            <person name="Arendt D."/>
            <person name="Savage R."/>
            <person name="Osoegawa K."/>
            <person name="de Jong P."/>
            <person name="Lindberg D.R."/>
            <person name="Seaver E.C."/>
            <person name="Weisblat D.A."/>
            <person name="Putnam N.H."/>
            <person name="Grigoriev I.V."/>
            <person name="Rokhsar D.S."/>
        </authorList>
    </citation>
    <scope>NUCLEOTIDE SEQUENCE</scope>
    <source>
        <strain evidence="4">I ESC-2004</strain>
    </source>
</reference>
<organism evidence="2">
    <name type="scientific">Capitella teleta</name>
    <name type="common">Polychaete worm</name>
    <dbReference type="NCBI Taxonomy" id="283909"/>
    <lineage>
        <taxon>Eukaryota</taxon>
        <taxon>Metazoa</taxon>
        <taxon>Spiralia</taxon>
        <taxon>Lophotrochozoa</taxon>
        <taxon>Annelida</taxon>
        <taxon>Polychaeta</taxon>
        <taxon>Sedentaria</taxon>
        <taxon>Scolecida</taxon>
        <taxon>Capitellidae</taxon>
        <taxon>Capitella</taxon>
    </lineage>
</organism>
<dbReference type="OMA" id="NDYCAVR"/>
<dbReference type="AlphaFoldDB" id="R7U3G5"/>
<feature type="compositionally biased region" description="Low complexity" evidence="1">
    <location>
        <begin position="784"/>
        <end position="794"/>
    </location>
</feature>
<dbReference type="EMBL" id="AMQN01009591">
    <property type="status" value="NOT_ANNOTATED_CDS"/>
    <property type="molecule type" value="Genomic_DNA"/>
</dbReference>